<keyword evidence="4" id="KW-0963">Cytoplasm</keyword>
<evidence type="ECO:0000256" key="11">
    <source>
        <dbReference type="ARBA" id="ARBA00048248"/>
    </source>
</evidence>
<evidence type="ECO:0000256" key="12">
    <source>
        <dbReference type="RuleBase" id="RU361234"/>
    </source>
</evidence>
<keyword evidence="9 12" id="KW-0030">Aminoacyl-tRNA synthetase</keyword>
<accession>A0A1I8BQY4</accession>
<dbReference type="InterPro" id="IPR050489">
    <property type="entry name" value="Tyr-tRNA_synthase"/>
</dbReference>
<evidence type="ECO:0000256" key="3">
    <source>
        <dbReference type="ARBA" id="ARBA00013160"/>
    </source>
</evidence>
<dbReference type="Gene3D" id="1.10.240.10">
    <property type="entry name" value="Tyrosyl-Transfer RNA Synthetase"/>
    <property type="match status" value="2"/>
</dbReference>
<comment type="subcellular location">
    <subcellularLocation>
        <location evidence="1">Cytoplasm</location>
    </subcellularLocation>
</comment>
<evidence type="ECO:0000256" key="4">
    <source>
        <dbReference type="ARBA" id="ARBA00022490"/>
    </source>
</evidence>
<dbReference type="GO" id="GO:0004831">
    <property type="term" value="F:tyrosine-tRNA ligase activity"/>
    <property type="evidence" value="ECO:0007669"/>
    <property type="project" value="UniProtKB-EC"/>
</dbReference>
<organism evidence="14 15">
    <name type="scientific">Meloidogyne hapla</name>
    <name type="common">Root-knot nematode worm</name>
    <dbReference type="NCBI Taxonomy" id="6305"/>
    <lineage>
        <taxon>Eukaryota</taxon>
        <taxon>Metazoa</taxon>
        <taxon>Ecdysozoa</taxon>
        <taxon>Nematoda</taxon>
        <taxon>Chromadorea</taxon>
        <taxon>Rhabditida</taxon>
        <taxon>Tylenchina</taxon>
        <taxon>Tylenchomorpha</taxon>
        <taxon>Tylenchoidea</taxon>
        <taxon>Meloidogynidae</taxon>
        <taxon>Meloidogyninae</taxon>
        <taxon>Meloidogyne</taxon>
    </lineage>
</organism>
<proteinExistence type="inferred from homology"/>
<dbReference type="NCBIfam" id="TIGR00234">
    <property type="entry name" value="tyrS"/>
    <property type="match status" value="1"/>
</dbReference>
<dbReference type="InterPro" id="IPR002307">
    <property type="entry name" value="Tyr-tRNA-ligase"/>
</dbReference>
<dbReference type="InterPro" id="IPR014729">
    <property type="entry name" value="Rossmann-like_a/b/a_fold"/>
</dbReference>
<evidence type="ECO:0000313" key="14">
    <source>
        <dbReference type="Proteomes" id="UP000095281"/>
    </source>
</evidence>
<evidence type="ECO:0000256" key="2">
    <source>
        <dbReference type="ARBA" id="ARBA00005594"/>
    </source>
</evidence>
<evidence type="ECO:0000256" key="13">
    <source>
        <dbReference type="SAM" id="MobiDB-lite"/>
    </source>
</evidence>
<dbReference type="GO" id="GO:0005737">
    <property type="term" value="C:cytoplasm"/>
    <property type="evidence" value="ECO:0007669"/>
    <property type="project" value="UniProtKB-SubCell"/>
</dbReference>
<dbReference type="InterPro" id="IPR002305">
    <property type="entry name" value="aa-tRNA-synth_Ic"/>
</dbReference>
<comment type="similarity">
    <text evidence="2 12">Belongs to the class-I aminoacyl-tRNA synthetase family.</text>
</comment>
<keyword evidence="5 12" id="KW-0436">Ligase</keyword>
<evidence type="ECO:0000256" key="6">
    <source>
        <dbReference type="ARBA" id="ARBA00022741"/>
    </source>
</evidence>
<name>A0A1I8BQY4_MELHA</name>
<keyword evidence="7 12" id="KW-0067">ATP-binding</keyword>
<evidence type="ECO:0000256" key="1">
    <source>
        <dbReference type="ARBA" id="ARBA00004496"/>
    </source>
</evidence>
<dbReference type="Gene3D" id="3.40.50.620">
    <property type="entry name" value="HUPs"/>
    <property type="match status" value="2"/>
</dbReference>
<protein>
    <recommendedName>
        <fullName evidence="3 12">Tyrosine--tRNA ligase</fullName>
        <ecNumber evidence="3 12">6.1.1.1</ecNumber>
    </recommendedName>
    <alternativeName>
        <fullName evidence="10 12">Tyrosyl-tRNA synthetase</fullName>
    </alternativeName>
</protein>
<dbReference type="AlphaFoldDB" id="A0A1I8BQY4"/>
<dbReference type="Pfam" id="PF00579">
    <property type="entry name" value="tRNA-synt_1b"/>
    <property type="match status" value="2"/>
</dbReference>
<feature type="compositionally biased region" description="Basic and acidic residues" evidence="13">
    <location>
        <begin position="1"/>
        <end position="11"/>
    </location>
</feature>
<dbReference type="PRINTS" id="PR01040">
    <property type="entry name" value="TRNASYNTHTYR"/>
</dbReference>
<feature type="region of interest" description="Disordered" evidence="13">
    <location>
        <begin position="1"/>
        <end position="21"/>
    </location>
</feature>
<evidence type="ECO:0000256" key="5">
    <source>
        <dbReference type="ARBA" id="ARBA00022598"/>
    </source>
</evidence>
<sequence>MENNILEKNEEQQQQLNEKQKERKNLIKRNLQEILGEDKLTKQIITGKNIHIYWGTATTGKPHVGYFVPIQKIADFLRADVRVTILFADLHASLDNLKSDFELLENRLLYYECVIKALMTALNVPLEKLHFVRGQSYQLTEPYTKDLLRLSSIVSLRDAVRAGAEVIKQMDDPLLSGILYPLLQALDEQYLKVDGQFGGLDQRKIFILAEEQLPRIKLGKRFHLMNSMVPGLTGSKMSSSEEYSKIDLLDDPDTVNIKIDSANCPTIESNIENGVLAFYQHVVFPIVGENITMNQQQFSNFSSLQTAFKEELITENELKNYLKQFLNGILAKVQENCFNFASFKDILSKAYPKNCSNANIEVSVNKMEEICSFVGPFGDQFEFIPSKTLVEPSLIFDKQSRPLKVLWRCSPKGSFTLAHFYALLQLRFLHSKGFECLILISDLDAFLDKLKCTWQDLKKRTENHLKILKQLLNILGMDDLSIYLSSDYEYESEFTLKMYQAVSVITRDQTSLIEGANTVGCHLCPIYFALDIFYRNYDIVLIGPNQKDFAKLAIKINKALKQNDSNIPAFLILPEIIGTDGLRMSATKPDFHLNINDGLKKIRQKIGKSFCEPGNLKGNVALEFCKKIIFPFAKYSKWNEKISESEFRELIIKRTHENGGDLIVKNYEEVESSFISLNLHPADLKAFLVEQLDLLIFELIRNNKKLLKANE</sequence>
<evidence type="ECO:0000256" key="8">
    <source>
        <dbReference type="ARBA" id="ARBA00022917"/>
    </source>
</evidence>
<evidence type="ECO:0000256" key="9">
    <source>
        <dbReference type="ARBA" id="ARBA00023146"/>
    </source>
</evidence>
<dbReference type="NCBIfam" id="NF006330">
    <property type="entry name" value="PRK08560.1"/>
    <property type="match status" value="1"/>
</dbReference>
<dbReference type="GO" id="GO:0006437">
    <property type="term" value="P:tyrosyl-tRNA aminoacylation"/>
    <property type="evidence" value="ECO:0007669"/>
    <property type="project" value="InterPro"/>
</dbReference>
<evidence type="ECO:0000256" key="10">
    <source>
        <dbReference type="ARBA" id="ARBA00033323"/>
    </source>
</evidence>
<dbReference type="Proteomes" id="UP000095281">
    <property type="component" value="Unplaced"/>
</dbReference>
<keyword evidence="6 12" id="KW-0547">Nucleotide-binding</keyword>
<keyword evidence="8 12" id="KW-0648">Protein biosynthesis</keyword>
<dbReference type="PANTHER" id="PTHR46264:SF4">
    <property type="entry name" value="TYROSINE--TRNA LIGASE, CYTOPLASMIC"/>
    <property type="match status" value="1"/>
</dbReference>
<dbReference type="FunFam" id="3.40.50.620:FF:000040">
    <property type="entry name" value="Tyrosine--tRNA ligase"/>
    <property type="match status" value="1"/>
</dbReference>
<evidence type="ECO:0000256" key="7">
    <source>
        <dbReference type="ARBA" id="ARBA00022840"/>
    </source>
</evidence>
<keyword evidence="14" id="KW-1185">Reference proteome</keyword>
<dbReference type="SUPFAM" id="SSF52374">
    <property type="entry name" value="Nucleotidylyl transferase"/>
    <property type="match status" value="2"/>
</dbReference>
<dbReference type="GO" id="GO:0005524">
    <property type="term" value="F:ATP binding"/>
    <property type="evidence" value="ECO:0007669"/>
    <property type="project" value="UniProtKB-KW"/>
</dbReference>
<comment type="catalytic activity">
    <reaction evidence="11 12">
        <text>tRNA(Tyr) + L-tyrosine + ATP = L-tyrosyl-tRNA(Tyr) + AMP + diphosphate + H(+)</text>
        <dbReference type="Rhea" id="RHEA:10220"/>
        <dbReference type="Rhea" id="RHEA-COMP:9706"/>
        <dbReference type="Rhea" id="RHEA-COMP:9707"/>
        <dbReference type="ChEBI" id="CHEBI:15378"/>
        <dbReference type="ChEBI" id="CHEBI:30616"/>
        <dbReference type="ChEBI" id="CHEBI:33019"/>
        <dbReference type="ChEBI" id="CHEBI:58315"/>
        <dbReference type="ChEBI" id="CHEBI:78442"/>
        <dbReference type="ChEBI" id="CHEBI:78536"/>
        <dbReference type="ChEBI" id="CHEBI:456215"/>
        <dbReference type="EC" id="6.1.1.1"/>
    </reaction>
</comment>
<dbReference type="PANTHER" id="PTHR46264">
    <property type="entry name" value="TYROSINE-TRNA LIGASE"/>
    <property type="match status" value="1"/>
</dbReference>
<dbReference type="WBParaSite" id="MhA1_Contig455.frz3.fgene1">
    <property type="protein sequence ID" value="MhA1_Contig455.frz3.fgene1"/>
    <property type="gene ID" value="MhA1_Contig455.frz3.fgene1"/>
</dbReference>
<evidence type="ECO:0000313" key="15">
    <source>
        <dbReference type="WBParaSite" id="MhA1_Contig455.frz3.fgene1"/>
    </source>
</evidence>
<reference evidence="15" key="1">
    <citation type="submission" date="2016-11" db="UniProtKB">
        <authorList>
            <consortium name="WormBaseParasite"/>
        </authorList>
    </citation>
    <scope>IDENTIFICATION</scope>
</reference>
<dbReference type="EC" id="6.1.1.1" evidence="3 12"/>
<dbReference type="OMA" id="GKRFHLM"/>